<keyword evidence="1" id="KW-0732">Signal</keyword>
<comment type="caution">
    <text evidence="2">The sequence shown here is derived from an EMBL/GenBank/DDBJ whole genome shotgun (WGS) entry which is preliminary data.</text>
</comment>
<dbReference type="AlphaFoldDB" id="A0A4U5N2Q3"/>
<evidence type="ECO:0000313" key="2">
    <source>
        <dbReference type="EMBL" id="TKR76697.1"/>
    </source>
</evidence>
<keyword evidence="3" id="KW-1185">Reference proteome</keyword>
<dbReference type="EMBL" id="AZBU02000005">
    <property type="protein sequence ID" value="TKR76697.1"/>
    <property type="molecule type" value="Genomic_DNA"/>
</dbReference>
<accession>A0A4U5N2Q3</accession>
<feature type="chain" id="PRO_5020224078" evidence="1">
    <location>
        <begin position="18"/>
        <end position="202"/>
    </location>
</feature>
<feature type="signal peptide" evidence="1">
    <location>
        <begin position="1"/>
        <end position="17"/>
    </location>
</feature>
<name>A0A4U5N2Q3_STECR</name>
<dbReference type="Proteomes" id="UP000298663">
    <property type="component" value="Unassembled WGS sequence"/>
</dbReference>
<sequence>MLAAFLITLGCLLAVSGADTEETSSEPEKNLVRVGEMIYFKGTVFNKRIIDAENPMVCAHIWYYEGTVKAFTYDSKKKDCVGYTEIFGTEKAKDKSSFLIVEEEEDGKMCETNPSRTELLKNLKCVPHFEKDGNKCIFEARKELSEEVINILGGKRDENKCSKLHPKAVPSENDESDEEDKFDFNLNDKLKCEYDLEVTLSQ</sequence>
<reference evidence="2 3" key="1">
    <citation type="journal article" date="2015" name="Genome Biol.">
        <title>Comparative genomics of Steinernema reveals deeply conserved gene regulatory networks.</title>
        <authorList>
            <person name="Dillman A.R."/>
            <person name="Macchietto M."/>
            <person name="Porter C.F."/>
            <person name="Rogers A."/>
            <person name="Williams B."/>
            <person name="Antoshechkin I."/>
            <person name="Lee M.M."/>
            <person name="Goodwin Z."/>
            <person name="Lu X."/>
            <person name="Lewis E.E."/>
            <person name="Goodrich-Blair H."/>
            <person name="Stock S.P."/>
            <person name="Adams B.J."/>
            <person name="Sternberg P.W."/>
            <person name="Mortazavi A."/>
        </authorList>
    </citation>
    <scope>NUCLEOTIDE SEQUENCE [LARGE SCALE GENOMIC DNA]</scope>
    <source>
        <strain evidence="2 3">ALL</strain>
    </source>
</reference>
<evidence type="ECO:0000313" key="3">
    <source>
        <dbReference type="Proteomes" id="UP000298663"/>
    </source>
</evidence>
<reference evidence="2 3" key="2">
    <citation type="journal article" date="2019" name="G3 (Bethesda)">
        <title>Hybrid Assembly of the Genome of the Entomopathogenic Nematode Steinernema carpocapsae Identifies the X-Chromosome.</title>
        <authorList>
            <person name="Serra L."/>
            <person name="Macchietto M."/>
            <person name="Macias-Munoz A."/>
            <person name="McGill C.J."/>
            <person name="Rodriguez I.M."/>
            <person name="Rodriguez B."/>
            <person name="Murad R."/>
            <person name="Mortazavi A."/>
        </authorList>
    </citation>
    <scope>NUCLEOTIDE SEQUENCE [LARGE SCALE GENOMIC DNA]</scope>
    <source>
        <strain evidence="2 3">ALL</strain>
    </source>
</reference>
<proteinExistence type="predicted"/>
<organism evidence="2 3">
    <name type="scientific">Steinernema carpocapsae</name>
    <name type="common">Entomopathogenic nematode</name>
    <dbReference type="NCBI Taxonomy" id="34508"/>
    <lineage>
        <taxon>Eukaryota</taxon>
        <taxon>Metazoa</taxon>
        <taxon>Ecdysozoa</taxon>
        <taxon>Nematoda</taxon>
        <taxon>Chromadorea</taxon>
        <taxon>Rhabditida</taxon>
        <taxon>Tylenchina</taxon>
        <taxon>Panagrolaimomorpha</taxon>
        <taxon>Strongyloidoidea</taxon>
        <taxon>Steinernematidae</taxon>
        <taxon>Steinernema</taxon>
    </lineage>
</organism>
<gene>
    <name evidence="2" type="ORF">L596_017805</name>
</gene>
<evidence type="ECO:0000256" key="1">
    <source>
        <dbReference type="SAM" id="SignalP"/>
    </source>
</evidence>
<protein>
    <submittedName>
        <fullName evidence="2">Uncharacterized protein</fullName>
    </submittedName>
</protein>